<dbReference type="InterPro" id="IPR025979">
    <property type="entry name" value="ChrR-like_cupin_dom"/>
</dbReference>
<dbReference type="RefSeq" id="WP_074173637.1">
    <property type="nucleotide sequence ID" value="NZ_FCOX02000090.1"/>
</dbReference>
<sequence>MFFDQIQTACINDDDIPWVPFTPYSDKVFIKYFKLDPIRGETITLLKAPASGKMPMHQHTGTVIVYTLQGRWKYREHDWIASKGSVVYEVAGSSHTPQALPDEDNIITLNIVQGDLLFLNPRKQVVAMENWRTGWERYAAYCNSNGYSIRDLTSFG</sequence>
<dbReference type="InterPro" id="IPR011051">
    <property type="entry name" value="RmlC_Cupin_sf"/>
</dbReference>
<dbReference type="Gene3D" id="2.60.120.10">
    <property type="entry name" value="Jelly Rolls"/>
    <property type="match status" value="1"/>
</dbReference>
<accession>A0A158EFU4</accession>
<gene>
    <name evidence="2" type="ORF">AWB78_07684</name>
</gene>
<dbReference type="InterPro" id="IPR014710">
    <property type="entry name" value="RmlC-like_jellyroll"/>
</dbReference>
<dbReference type="CDD" id="cd20302">
    <property type="entry name" value="cupin_DAD"/>
    <property type="match status" value="1"/>
</dbReference>
<dbReference type="Pfam" id="PF12973">
    <property type="entry name" value="Cupin_7"/>
    <property type="match status" value="1"/>
</dbReference>
<protein>
    <submittedName>
        <fullName evidence="2">Cupin</fullName>
    </submittedName>
</protein>
<evidence type="ECO:0000259" key="1">
    <source>
        <dbReference type="Pfam" id="PF12973"/>
    </source>
</evidence>
<dbReference type="SUPFAM" id="SSF51182">
    <property type="entry name" value="RmlC-like cupins"/>
    <property type="match status" value="1"/>
</dbReference>
<feature type="domain" description="ChrR-like cupin" evidence="1">
    <location>
        <begin position="8"/>
        <end position="110"/>
    </location>
</feature>
<comment type="caution">
    <text evidence="2">The sequence shown here is derived from an EMBL/GenBank/DDBJ whole genome shotgun (WGS) entry which is preliminary data.</text>
</comment>
<reference evidence="2" key="1">
    <citation type="submission" date="2016-01" db="EMBL/GenBank/DDBJ databases">
        <authorList>
            <person name="Peeters C."/>
        </authorList>
    </citation>
    <scope>NUCLEOTIDE SEQUENCE</scope>
    <source>
        <strain evidence="2">LMG 29321</strain>
    </source>
</reference>
<dbReference type="OrthoDB" id="564955at2"/>
<organism evidence="2 3">
    <name type="scientific">Caballeronia calidae</name>
    <dbReference type="NCBI Taxonomy" id="1777139"/>
    <lineage>
        <taxon>Bacteria</taxon>
        <taxon>Pseudomonadati</taxon>
        <taxon>Pseudomonadota</taxon>
        <taxon>Betaproteobacteria</taxon>
        <taxon>Burkholderiales</taxon>
        <taxon>Burkholderiaceae</taxon>
        <taxon>Caballeronia</taxon>
    </lineage>
</organism>
<evidence type="ECO:0000313" key="3">
    <source>
        <dbReference type="Proteomes" id="UP000071859"/>
    </source>
</evidence>
<evidence type="ECO:0000313" key="2">
    <source>
        <dbReference type="EMBL" id="SAL05759.1"/>
    </source>
</evidence>
<dbReference type="Proteomes" id="UP000071859">
    <property type="component" value="Unassembled WGS sequence"/>
</dbReference>
<name>A0A158EFU4_9BURK</name>
<dbReference type="EMBL" id="FCOX02000090">
    <property type="protein sequence ID" value="SAL05759.1"/>
    <property type="molecule type" value="Genomic_DNA"/>
</dbReference>
<proteinExistence type="predicted"/>
<dbReference type="AlphaFoldDB" id="A0A158EFU4"/>
<keyword evidence="3" id="KW-1185">Reference proteome</keyword>